<evidence type="ECO:0000313" key="1">
    <source>
        <dbReference type="EMBL" id="KAH7928129.1"/>
    </source>
</evidence>
<dbReference type="Proteomes" id="UP000790709">
    <property type="component" value="Unassembled WGS sequence"/>
</dbReference>
<sequence>MNIPHEPHDQLTTPTTDEAISSQSHLIRSSDALRLSQPDATWSRGRATPDAIPPPLSALSTVPSQCSPHRALRRKKRMTLLKRKSSISLRSRVRTPSPFLSRVETATPCSDPARSSYMLSLASSMGIDPPARLGHPSRPYYTAIRQNMSRPTTPCLPRTPSPVSPEFDYMPRGTRSLDCGERLSMEFGCQSRPMSMVLPGHITSASPFSGFSLSGETEMRMALAKWRHEDAPDVPGDYHFHDMGQRGKVGVKGKVKKLGQGLKELVLGRTC</sequence>
<dbReference type="EMBL" id="MU266357">
    <property type="protein sequence ID" value="KAH7928129.1"/>
    <property type="molecule type" value="Genomic_DNA"/>
</dbReference>
<organism evidence="1 2">
    <name type="scientific">Leucogyrophana mollusca</name>
    <dbReference type="NCBI Taxonomy" id="85980"/>
    <lineage>
        <taxon>Eukaryota</taxon>
        <taxon>Fungi</taxon>
        <taxon>Dikarya</taxon>
        <taxon>Basidiomycota</taxon>
        <taxon>Agaricomycotina</taxon>
        <taxon>Agaricomycetes</taxon>
        <taxon>Agaricomycetidae</taxon>
        <taxon>Boletales</taxon>
        <taxon>Boletales incertae sedis</taxon>
        <taxon>Leucogyrophana</taxon>
    </lineage>
</organism>
<proteinExistence type="predicted"/>
<gene>
    <name evidence="1" type="ORF">BV22DRAFT_232536</name>
</gene>
<name>A0ACB8BRU6_9AGAM</name>
<reference evidence="1" key="1">
    <citation type="journal article" date="2021" name="New Phytol.">
        <title>Evolutionary innovations through gain and loss of genes in the ectomycorrhizal Boletales.</title>
        <authorList>
            <person name="Wu G."/>
            <person name="Miyauchi S."/>
            <person name="Morin E."/>
            <person name="Kuo A."/>
            <person name="Drula E."/>
            <person name="Varga T."/>
            <person name="Kohler A."/>
            <person name="Feng B."/>
            <person name="Cao Y."/>
            <person name="Lipzen A."/>
            <person name="Daum C."/>
            <person name="Hundley H."/>
            <person name="Pangilinan J."/>
            <person name="Johnson J."/>
            <person name="Barry K."/>
            <person name="LaButti K."/>
            <person name="Ng V."/>
            <person name="Ahrendt S."/>
            <person name="Min B."/>
            <person name="Choi I.G."/>
            <person name="Park H."/>
            <person name="Plett J.M."/>
            <person name="Magnuson J."/>
            <person name="Spatafora J.W."/>
            <person name="Nagy L.G."/>
            <person name="Henrissat B."/>
            <person name="Grigoriev I.V."/>
            <person name="Yang Z.L."/>
            <person name="Xu J."/>
            <person name="Martin F.M."/>
        </authorList>
    </citation>
    <scope>NUCLEOTIDE SEQUENCE</scope>
    <source>
        <strain evidence="1">KUC20120723A-06</strain>
    </source>
</reference>
<protein>
    <submittedName>
        <fullName evidence="1">Uncharacterized protein</fullName>
    </submittedName>
</protein>
<keyword evidence="2" id="KW-1185">Reference proteome</keyword>
<evidence type="ECO:0000313" key="2">
    <source>
        <dbReference type="Proteomes" id="UP000790709"/>
    </source>
</evidence>
<comment type="caution">
    <text evidence="1">The sequence shown here is derived from an EMBL/GenBank/DDBJ whole genome shotgun (WGS) entry which is preliminary data.</text>
</comment>
<accession>A0ACB8BRU6</accession>